<evidence type="ECO:0000256" key="7">
    <source>
        <dbReference type="ARBA" id="ARBA00023242"/>
    </source>
</evidence>
<dbReference type="PANTHER" id="PTHR11879">
    <property type="entry name" value="ASPARTATE AMINOTRANSFERASE"/>
    <property type="match status" value="1"/>
</dbReference>
<keyword evidence="6" id="KW-0663">Pyridoxal phosphate</keyword>
<sequence>MRSNINYVESCTNYVSIRAEGPCGPGLHPQLQGKGRQITLKSLSKIDLGVGVYRNEKGKYNELDVLQQAKKILTMAEVGHDYEVTTGNAEFVENACRVLFGAESEAVETGRIASAQAISGTGSIHLAALFLSRAEQFKGKKVHVGAPAWGNYEPLFNLVGFEVVKYRHYDAERGVVAFSDLLKAVDQAPNGSMFVLQGCCHNPSGADLSSEQWQTLARAMKTKGHFPFFDMAYQGLGASLVDDAFGPRCFAKQGLELLACQSFSKNFGLYGERCGVLHILTESEAVAANVYDQLRCLIRWEFSSSPAYGSRLVNTILKDASLTSQWEDELVVMRERLGNLRRTLYDLLTKKQKTPGKWDAILTSTGLFCSLPLTPQHYLSDLQAKLARLQNTQHASSVSNPLLEDNHDGRDRTDRSHSPEEAPRRTAQSSGGGNLTNPLTETPSRFMAASNGRTFYMGTSSNWSFHGQVLSLVHEHIHKSPLPAADLLFDGSAYDLPWDGTRHLPESASPVIPSVDHAIFLINAVKFHCAQMMHLFEEEEFMSNLHTFYSSTGDKTVWKESLWYIHFLIIIAFGKTFVQQKHHSLRPPGADFFIHALQLLPDTNRLCRDPIVATEVLCCIALYLQSLDSRNAAHVTIGQAMRIALIQGMHTDMPVMNLGEAVVQRCRKIWWTIFILDRHMTALMGLPQSIRDEDVSCQLPNYSSSPQRAAALNIQIKLAEVHTDIASTVYGSKGRLRRKFVLSIKTVLDKLSGLAEELRTSFPLHADERFGGISRLPAHSHLYYYQTIVIVTRPLLFCCMKKVFESQQQVVPLISSPKIRKVLHMSLEASQKILSILESLQDQGLLETFLPWDLDALFVSTTVLIVTRFVDLTLLDDRSLWLEKAFALMEIMIAGGNRIANHRIRELRRLDEMLAEYAAIQERQPLVEALNQQQFAQLNTNIIQTAAGVPNGPSIANPIFTSPEGGPLYSSFSDEGSGFGDDLTAEQILAVAESLDIEGTDWLSFEVFDNYQPLHPLDMVDPSIQ</sequence>
<comment type="caution">
    <text evidence="10">The sequence shown here is derived from an EMBL/GenBank/DDBJ whole genome shotgun (WGS) entry which is preliminary data.</text>
</comment>
<dbReference type="Pfam" id="PF04082">
    <property type="entry name" value="Fungal_trans"/>
    <property type="match status" value="1"/>
</dbReference>
<evidence type="ECO:0000256" key="4">
    <source>
        <dbReference type="ARBA" id="ARBA00022576"/>
    </source>
</evidence>
<keyword evidence="11" id="KW-1185">Reference proteome</keyword>
<accession>A0A9P4WY14</accession>
<comment type="subunit">
    <text evidence="3">Homodimer.</text>
</comment>
<dbReference type="InterPro" id="IPR015424">
    <property type="entry name" value="PyrdxlP-dep_Trfase"/>
</dbReference>
<feature type="region of interest" description="Disordered" evidence="8">
    <location>
        <begin position="393"/>
        <end position="444"/>
    </location>
</feature>
<dbReference type="GO" id="GO:0005829">
    <property type="term" value="C:cytosol"/>
    <property type="evidence" value="ECO:0007669"/>
    <property type="project" value="TreeGrafter"/>
</dbReference>
<feature type="domain" description="Xylanolytic transcriptional activator regulatory" evidence="9">
    <location>
        <begin position="633"/>
        <end position="706"/>
    </location>
</feature>
<evidence type="ECO:0000256" key="3">
    <source>
        <dbReference type="ARBA" id="ARBA00011738"/>
    </source>
</evidence>
<dbReference type="PRINTS" id="PR00799">
    <property type="entry name" value="TRANSAMINASE"/>
</dbReference>
<evidence type="ECO:0000256" key="2">
    <source>
        <dbReference type="ARBA" id="ARBA00007441"/>
    </source>
</evidence>
<dbReference type="EMBL" id="SWKV01000005">
    <property type="protein sequence ID" value="KAF3046110.1"/>
    <property type="molecule type" value="Genomic_DNA"/>
</dbReference>
<dbReference type="InterPro" id="IPR007219">
    <property type="entry name" value="XnlR_reg_dom"/>
</dbReference>
<reference evidence="10" key="1">
    <citation type="submission" date="2019-04" db="EMBL/GenBank/DDBJ databases">
        <title>Sequencing of skin fungus with MAO and IRED activity.</title>
        <authorList>
            <person name="Marsaioli A.J."/>
            <person name="Bonatto J.M.C."/>
            <person name="Reis Junior O."/>
        </authorList>
    </citation>
    <scope>NUCLEOTIDE SEQUENCE</scope>
    <source>
        <strain evidence="10">28M1</strain>
    </source>
</reference>
<evidence type="ECO:0000259" key="9">
    <source>
        <dbReference type="SMART" id="SM00906"/>
    </source>
</evidence>
<dbReference type="Gene3D" id="3.40.640.10">
    <property type="entry name" value="Type I PLP-dependent aspartate aminotransferase-like (Major domain)"/>
    <property type="match status" value="1"/>
</dbReference>
<dbReference type="GO" id="GO:0006351">
    <property type="term" value="P:DNA-templated transcription"/>
    <property type="evidence" value="ECO:0007669"/>
    <property type="project" value="InterPro"/>
</dbReference>
<comment type="cofactor">
    <cofactor evidence="1">
        <name>pyridoxal 5'-phosphate</name>
        <dbReference type="ChEBI" id="CHEBI:597326"/>
    </cofactor>
</comment>
<dbReference type="CDD" id="cd12148">
    <property type="entry name" value="fungal_TF_MHR"/>
    <property type="match status" value="1"/>
</dbReference>
<proteinExistence type="inferred from homology"/>
<organism evidence="10 11">
    <name type="scientific">Didymella heteroderae</name>
    <dbReference type="NCBI Taxonomy" id="1769908"/>
    <lineage>
        <taxon>Eukaryota</taxon>
        <taxon>Fungi</taxon>
        <taxon>Dikarya</taxon>
        <taxon>Ascomycota</taxon>
        <taxon>Pezizomycotina</taxon>
        <taxon>Dothideomycetes</taxon>
        <taxon>Pleosporomycetidae</taxon>
        <taxon>Pleosporales</taxon>
        <taxon>Pleosporineae</taxon>
        <taxon>Didymellaceae</taxon>
        <taxon>Didymella</taxon>
    </lineage>
</organism>
<protein>
    <recommendedName>
        <fullName evidence="9">Xylanolytic transcriptional activator regulatory domain-containing protein</fullName>
    </recommendedName>
</protein>
<dbReference type="Proteomes" id="UP000758155">
    <property type="component" value="Unassembled WGS sequence"/>
</dbReference>
<dbReference type="InterPro" id="IPR004839">
    <property type="entry name" value="Aminotransferase_I/II_large"/>
</dbReference>
<dbReference type="PANTHER" id="PTHR11879:SF55">
    <property type="entry name" value="GLUTAMATE OXALOACETATE TRANSAMINASE 1, ISOFORM B"/>
    <property type="match status" value="1"/>
</dbReference>
<dbReference type="OrthoDB" id="3990906at2759"/>
<dbReference type="GO" id="GO:0006532">
    <property type="term" value="P:aspartate biosynthetic process"/>
    <property type="evidence" value="ECO:0007669"/>
    <property type="project" value="TreeGrafter"/>
</dbReference>
<dbReference type="AlphaFoldDB" id="A0A9P4WY14"/>
<dbReference type="GO" id="GO:0008270">
    <property type="term" value="F:zinc ion binding"/>
    <property type="evidence" value="ECO:0007669"/>
    <property type="project" value="InterPro"/>
</dbReference>
<dbReference type="Pfam" id="PF00155">
    <property type="entry name" value="Aminotran_1_2"/>
    <property type="match status" value="1"/>
</dbReference>
<evidence type="ECO:0000256" key="1">
    <source>
        <dbReference type="ARBA" id="ARBA00001933"/>
    </source>
</evidence>
<keyword evidence="5" id="KW-0808">Transferase</keyword>
<dbReference type="GO" id="GO:0003677">
    <property type="term" value="F:DNA binding"/>
    <property type="evidence" value="ECO:0007669"/>
    <property type="project" value="InterPro"/>
</dbReference>
<keyword evidence="4" id="KW-0032">Aminotransferase</keyword>
<dbReference type="GO" id="GO:0030170">
    <property type="term" value="F:pyridoxal phosphate binding"/>
    <property type="evidence" value="ECO:0007669"/>
    <property type="project" value="InterPro"/>
</dbReference>
<evidence type="ECO:0000256" key="5">
    <source>
        <dbReference type="ARBA" id="ARBA00022679"/>
    </source>
</evidence>
<evidence type="ECO:0000313" key="10">
    <source>
        <dbReference type="EMBL" id="KAF3046110.1"/>
    </source>
</evidence>
<dbReference type="Gene3D" id="3.90.1150.10">
    <property type="entry name" value="Aspartate Aminotransferase, domain 1"/>
    <property type="match status" value="1"/>
</dbReference>
<dbReference type="InterPro" id="IPR015421">
    <property type="entry name" value="PyrdxlP-dep_Trfase_major"/>
</dbReference>
<dbReference type="SMART" id="SM00906">
    <property type="entry name" value="Fungal_trans"/>
    <property type="match status" value="1"/>
</dbReference>
<name>A0A9P4WY14_9PLEO</name>
<dbReference type="InterPro" id="IPR015422">
    <property type="entry name" value="PyrdxlP-dep_Trfase_small"/>
</dbReference>
<comment type="similarity">
    <text evidence="2">Belongs to the class-I pyridoxal-phosphate-dependent aminotransferase family.</text>
</comment>
<evidence type="ECO:0000256" key="8">
    <source>
        <dbReference type="SAM" id="MobiDB-lite"/>
    </source>
</evidence>
<dbReference type="SUPFAM" id="SSF53383">
    <property type="entry name" value="PLP-dependent transferases"/>
    <property type="match status" value="1"/>
</dbReference>
<gene>
    <name evidence="10" type="ORF">E8E12_011155</name>
</gene>
<evidence type="ECO:0000313" key="11">
    <source>
        <dbReference type="Proteomes" id="UP000758155"/>
    </source>
</evidence>
<dbReference type="GO" id="GO:0004069">
    <property type="term" value="F:L-aspartate:2-oxoglutarate aminotransferase activity"/>
    <property type="evidence" value="ECO:0007669"/>
    <property type="project" value="TreeGrafter"/>
</dbReference>
<keyword evidence="7" id="KW-0539">Nucleus</keyword>
<feature type="compositionally biased region" description="Basic and acidic residues" evidence="8">
    <location>
        <begin position="404"/>
        <end position="424"/>
    </location>
</feature>
<evidence type="ECO:0000256" key="6">
    <source>
        <dbReference type="ARBA" id="ARBA00022898"/>
    </source>
</evidence>
<dbReference type="CDD" id="cd00609">
    <property type="entry name" value="AAT_like"/>
    <property type="match status" value="1"/>
</dbReference>
<dbReference type="InterPro" id="IPR000796">
    <property type="entry name" value="Asp_trans"/>
</dbReference>